<evidence type="ECO:0000259" key="5">
    <source>
        <dbReference type="PROSITE" id="PS51379"/>
    </source>
</evidence>
<dbReference type="InterPro" id="IPR017896">
    <property type="entry name" value="4Fe4S_Fe-S-bd"/>
</dbReference>
<dbReference type="PROSITE" id="PS00198">
    <property type="entry name" value="4FE4S_FER_1"/>
    <property type="match status" value="1"/>
</dbReference>
<dbReference type="GO" id="GO:0051539">
    <property type="term" value="F:4 iron, 4 sulfur cluster binding"/>
    <property type="evidence" value="ECO:0007669"/>
    <property type="project" value="UniProtKB-KW"/>
</dbReference>
<name>A0A343TG53_9EURY</name>
<accession>A0A343TG53</accession>
<dbReference type="EMBL" id="CP025066">
    <property type="protein sequence ID" value="AUX08075.1"/>
    <property type="molecule type" value="Genomic_DNA"/>
</dbReference>
<evidence type="ECO:0000256" key="4">
    <source>
        <dbReference type="ARBA" id="ARBA00023014"/>
    </source>
</evidence>
<dbReference type="KEGG" id="hdf:AArcSl_0422"/>
<dbReference type="GeneID" id="37876758"/>
<evidence type="ECO:0000313" key="7">
    <source>
        <dbReference type="Proteomes" id="UP000263012"/>
    </source>
</evidence>
<dbReference type="PROSITE" id="PS51379">
    <property type="entry name" value="4FE4S_FER_2"/>
    <property type="match status" value="2"/>
</dbReference>
<dbReference type="PANTHER" id="PTHR43687:SF2">
    <property type="entry name" value="FERREDOXIN 3"/>
    <property type="match status" value="1"/>
</dbReference>
<dbReference type="Proteomes" id="UP000263012">
    <property type="component" value="Chromosome"/>
</dbReference>
<feature type="domain" description="4Fe-4S ferredoxin-type" evidence="5">
    <location>
        <begin position="26"/>
        <end position="55"/>
    </location>
</feature>
<protein>
    <submittedName>
        <fullName evidence="6">Ferredoxin</fullName>
    </submittedName>
</protein>
<dbReference type="GO" id="GO:0046872">
    <property type="term" value="F:metal ion binding"/>
    <property type="evidence" value="ECO:0007669"/>
    <property type="project" value="UniProtKB-KW"/>
</dbReference>
<dbReference type="GO" id="GO:0016491">
    <property type="term" value="F:oxidoreductase activity"/>
    <property type="evidence" value="ECO:0007669"/>
    <property type="project" value="UniProtKB-ARBA"/>
</dbReference>
<keyword evidence="1" id="KW-0004">4Fe-4S</keyword>
<evidence type="ECO:0000256" key="2">
    <source>
        <dbReference type="ARBA" id="ARBA00022723"/>
    </source>
</evidence>
<keyword evidence="4" id="KW-0411">Iron-sulfur</keyword>
<dbReference type="RefSeq" id="WP_119814322.1">
    <property type="nucleotide sequence ID" value="NZ_CP025066.1"/>
</dbReference>
<keyword evidence="3" id="KW-0408">Iron</keyword>
<reference evidence="7" key="1">
    <citation type="submission" date="2017-11" db="EMBL/GenBank/DDBJ databases">
        <title>Phenotypic and genomic properties of facultatively anaerobic sulfur-reducing natronoarchaea from hypersaline soda lakes.</title>
        <authorList>
            <person name="Sorokin D.Y."/>
            <person name="Kublanov I.V."/>
            <person name="Roman P."/>
            <person name="Sinninghe Damste J.S."/>
            <person name="Golyshin P.N."/>
            <person name="Rojo D."/>
            <person name="Ciordia S."/>
            <person name="Mena M.D.C."/>
            <person name="Ferrer M."/>
            <person name="Messina E."/>
            <person name="Smedile F."/>
            <person name="La Spada G."/>
            <person name="La Cono V."/>
            <person name="Yakimov M.M."/>
        </authorList>
    </citation>
    <scope>NUCLEOTIDE SEQUENCE [LARGE SCALE GENOMIC DNA]</scope>
    <source>
        <strain evidence="7">AArc-Sl</strain>
    </source>
</reference>
<feature type="domain" description="4Fe-4S ferredoxin-type" evidence="5">
    <location>
        <begin position="57"/>
        <end position="88"/>
    </location>
</feature>
<dbReference type="InterPro" id="IPR050572">
    <property type="entry name" value="Fe-S_Ferredoxin"/>
</dbReference>
<organism evidence="6 7">
    <name type="scientific">Halalkaliarchaeum desulfuricum</name>
    <dbReference type="NCBI Taxonomy" id="2055893"/>
    <lineage>
        <taxon>Archaea</taxon>
        <taxon>Methanobacteriati</taxon>
        <taxon>Methanobacteriota</taxon>
        <taxon>Stenosarchaea group</taxon>
        <taxon>Halobacteria</taxon>
        <taxon>Halobacteriales</taxon>
        <taxon>Haloferacaceae</taxon>
        <taxon>Halalkaliarchaeum</taxon>
    </lineage>
</organism>
<dbReference type="SUPFAM" id="SSF54862">
    <property type="entry name" value="4Fe-4S ferredoxins"/>
    <property type="match status" value="1"/>
</dbReference>
<evidence type="ECO:0000256" key="3">
    <source>
        <dbReference type="ARBA" id="ARBA00023004"/>
    </source>
</evidence>
<sequence>MVSNRSGDLPEKFAEWMGLDRRTIEWHPTIDSDSCGGCGLCVINCGRNVLGYDDEQEVATVENPYRCKVGCTTCGTYCPTGAIEFPDEEYVGELIREHGLLARAREQLEDEFGARSAGD</sequence>
<dbReference type="PANTHER" id="PTHR43687">
    <property type="entry name" value="ADENYLYLSULFATE REDUCTASE, BETA SUBUNIT"/>
    <property type="match status" value="1"/>
</dbReference>
<dbReference type="OrthoDB" id="23833at2157"/>
<gene>
    <name evidence="6" type="ORF">AArcSl_0422</name>
</gene>
<proteinExistence type="predicted"/>
<dbReference type="Gene3D" id="3.30.70.20">
    <property type="match status" value="1"/>
</dbReference>
<dbReference type="InterPro" id="IPR017900">
    <property type="entry name" value="4Fe4S_Fe_S_CS"/>
</dbReference>
<evidence type="ECO:0000256" key="1">
    <source>
        <dbReference type="ARBA" id="ARBA00022485"/>
    </source>
</evidence>
<dbReference type="Pfam" id="PF12838">
    <property type="entry name" value="Fer4_7"/>
    <property type="match status" value="1"/>
</dbReference>
<evidence type="ECO:0000313" key="6">
    <source>
        <dbReference type="EMBL" id="AUX08075.1"/>
    </source>
</evidence>
<keyword evidence="7" id="KW-1185">Reference proteome</keyword>
<keyword evidence="2" id="KW-0479">Metal-binding</keyword>
<dbReference type="AlphaFoldDB" id="A0A343TG53"/>